<feature type="compositionally biased region" description="Basic and acidic residues" evidence="4">
    <location>
        <begin position="371"/>
        <end position="383"/>
    </location>
</feature>
<dbReference type="Proteomes" id="UP000271974">
    <property type="component" value="Unassembled WGS sequence"/>
</dbReference>
<dbReference type="PANTHER" id="PTHR13237">
    <property type="entry name" value="SOMETHING ABOUT SILENCING PROTEIN 10-RELATED"/>
    <property type="match status" value="1"/>
</dbReference>
<dbReference type="EMBL" id="RQTK01001395">
    <property type="protein sequence ID" value="RUS70493.1"/>
    <property type="molecule type" value="Genomic_DNA"/>
</dbReference>
<name>A0A433SMU4_ELYCH</name>
<dbReference type="STRING" id="188477.A0A433SMU4"/>
<sequence length="418" mass="48588">MKNRRITQDNKTKKRKTVPTSVDSDLNDDVGDIFTDEITDFTNQRNEVQRDLIDQPSGSEDEEELFGLVDDDEESDEEIGEWSKRLKQIKFQTKLDKKKPITDALEKSWGKKRSDFYGSGVRRKPKEAESDEDDEWTMEQKEIEKLQQKLDEDLDEDDFLIPSLPQKTKQEKELPDLSIKRNLNAKEKEELKKKLHPEVEPLRQELSNCLEELERLNCQTGWKVESRDTCFRMLAANIAFYLHLIETDEDCRGHPVLKRIVQWKKLSKQYEAIPPELMEASDEDADEAFSGANKKARLTLEDSEEEKLSEEGEEDARGVGAEDIDDDGEIGSRPITYEMEKNKQKKKAAPNNPRVKHREKFRKAKIRRRGQIREPKTEVHKYQGEASGIRAGLVKSIKFKLACAPSLKSENLHWSWLQ</sequence>
<feature type="region of interest" description="Disordered" evidence="4">
    <location>
        <begin position="297"/>
        <end position="383"/>
    </location>
</feature>
<comment type="similarity">
    <text evidence="2">Belongs to the SAS10 family.</text>
</comment>
<dbReference type="AlphaFoldDB" id="A0A433SMU4"/>
<feature type="compositionally biased region" description="Acidic residues" evidence="4">
    <location>
        <begin position="59"/>
        <end position="77"/>
    </location>
</feature>
<dbReference type="Pfam" id="PF09368">
    <property type="entry name" value="Sas10"/>
    <property type="match status" value="1"/>
</dbReference>
<protein>
    <recommendedName>
        <fullName evidence="5">Sas10 C-terminal domain-containing protein</fullName>
    </recommendedName>
</protein>
<evidence type="ECO:0000313" key="6">
    <source>
        <dbReference type="EMBL" id="RUS70493.1"/>
    </source>
</evidence>
<comment type="caution">
    <text evidence="6">The sequence shown here is derived from an EMBL/GenBank/DDBJ whole genome shotgun (WGS) entry which is preliminary data.</text>
</comment>
<evidence type="ECO:0000256" key="1">
    <source>
        <dbReference type="ARBA" id="ARBA00004123"/>
    </source>
</evidence>
<evidence type="ECO:0000256" key="2">
    <source>
        <dbReference type="ARBA" id="ARBA00010979"/>
    </source>
</evidence>
<organism evidence="6 7">
    <name type="scientific">Elysia chlorotica</name>
    <name type="common">Eastern emerald elysia</name>
    <name type="synonym">Sea slug</name>
    <dbReference type="NCBI Taxonomy" id="188477"/>
    <lineage>
        <taxon>Eukaryota</taxon>
        <taxon>Metazoa</taxon>
        <taxon>Spiralia</taxon>
        <taxon>Lophotrochozoa</taxon>
        <taxon>Mollusca</taxon>
        <taxon>Gastropoda</taxon>
        <taxon>Heterobranchia</taxon>
        <taxon>Euthyneura</taxon>
        <taxon>Panpulmonata</taxon>
        <taxon>Sacoglossa</taxon>
        <taxon>Placobranchoidea</taxon>
        <taxon>Plakobranchidae</taxon>
        <taxon>Elysia</taxon>
    </lineage>
</organism>
<feature type="region of interest" description="Disordered" evidence="4">
    <location>
        <begin position="52"/>
        <end position="77"/>
    </location>
</feature>
<dbReference type="GO" id="GO:0000462">
    <property type="term" value="P:maturation of SSU-rRNA from tricistronic rRNA transcript (SSU-rRNA, 5.8S rRNA, LSU-rRNA)"/>
    <property type="evidence" value="ECO:0007669"/>
    <property type="project" value="TreeGrafter"/>
</dbReference>
<accession>A0A433SMU4</accession>
<feature type="compositionally biased region" description="Basic residues" evidence="4">
    <location>
        <begin position="343"/>
        <end position="370"/>
    </location>
</feature>
<keyword evidence="7" id="KW-1185">Reference proteome</keyword>
<dbReference type="OrthoDB" id="1924577at2759"/>
<feature type="compositionally biased region" description="Basic and acidic residues" evidence="4">
    <location>
        <begin position="1"/>
        <end position="11"/>
    </location>
</feature>
<comment type="subcellular location">
    <subcellularLocation>
        <location evidence="1">Nucleus</location>
    </subcellularLocation>
</comment>
<feature type="compositionally biased region" description="Acidic residues" evidence="4">
    <location>
        <begin position="301"/>
        <end position="314"/>
    </location>
</feature>
<dbReference type="InterPro" id="IPR018972">
    <property type="entry name" value="Sas10_C_dom"/>
</dbReference>
<keyword evidence="3" id="KW-0539">Nucleus</keyword>
<gene>
    <name evidence="6" type="ORF">EGW08_021746</name>
</gene>
<feature type="region of interest" description="Disordered" evidence="4">
    <location>
        <begin position="113"/>
        <end position="139"/>
    </location>
</feature>
<dbReference type="PANTHER" id="PTHR13237:SF8">
    <property type="entry name" value="SOMETHING ABOUT SILENCING PROTEIN 10"/>
    <property type="match status" value="1"/>
</dbReference>
<evidence type="ECO:0000313" key="7">
    <source>
        <dbReference type="Proteomes" id="UP000271974"/>
    </source>
</evidence>
<evidence type="ECO:0000259" key="5">
    <source>
        <dbReference type="Pfam" id="PF09368"/>
    </source>
</evidence>
<dbReference type="GO" id="GO:0032040">
    <property type="term" value="C:small-subunit processome"/>
    <property type="evidence" value="ECO:0007669"/>
    <property type="project" value="TreeGrafter"/>
</dbReference>
<reference evidence="6 7" key="1">
    <citation type="submission" date="2019-01" db="EMBL/GenBank/DDBJ databases">
        <title>A draft genome assembly of the solar-powered sea slug Elysia chlorotica.</title>
        <authorList>
            <person name="Cai H."/>
            <person name="Li Q."/>
            <person name="Fang X."/>
            <person name="Li J."/>
            <person name="Curtis N.E."/>
            <person name="Altenburger A."/>
            <person name="Shibata T."/>
            <person name="Feng M."/>
            <person name="Maeda T."/>
            <person name="Schwartz J.A."/>
            <person name="Shigenobu S."/>
            <person name="Lundholm N."/>
            <person name="Nishiyama T."/>
            <person name="Yang H."/>
            <person name="Hasebe M."/>
            <person name="Li S."/>
            <person name="Pierce S.K."/>
            <person name="Wang J."/>
        </authorList>
    </citation>
    <scope>NUCLEOTIDE SEQUENCE [LARGE SCALE GENOMIC DNA]</scope>
    <source>
        <strain evidence="6">EC2010</strain>
        <tissue evidence="6">Whole organism of an adult</tissue>
    </source>
</reference>
<evidence type="ECO:0000256" key="4">
    <source>
        <dbReference type="SAM" id="MobiDB-lite"/>
    </source>
</evidence>
<evidence type="ECO:0000256" key="3">
    <source>
        <dbReference type="ARBA" id="ARBA00023242"/>
    </source>
</evidence>
<proteinExistence type="inferred from homology"/>
<feature type="domain" description="Sas10 C-terminal" evidence="5">
    <location>
        <begin position="331"/>
        <end position="399"/>
    </location>
</feature>
<feature type="region of interest" description="Disordered" evidence="4">
    <location>
        <begin position="1"/>
        <end position="26"/>
    </location>
</feature>